<dbReference type="PANTHER" id="PTHR31726:SF2">
    <property type="entry name" value="PROTEIN ICE2"/>
    <property type="match status" value="1"/>
</dbReference>
<dbReference type="GO" id="GO:0097038">
    <property type="term" value="C:perinuclear endoplasmic reticulum"/>
    <property type="evidence" value="ECO:0007669"/>
    <property type="project" value="TreeGrafter"/>
</dbReference>
<accession>A0A4P9ZVK8</accession>
<keyword evidence="3" id="KW-1185">Reference proteome</keyword>
<dbReference type="InterPro" id="IPR013635">
    <property type="entry name" value="Ice2"/>
</dbReference>
<feature type="transmembrane region" description="Helical" evidence="1">
    <location>
        <begin position="193"/>
        <end position="210"/>
    </location>
</feature>
<evidence type="ECO:0000313" key="3">
    <source>
        <dbReference type="Proteomes" id="UP000268162"/>
    </source>
</evidence>
<feature type="transmembrane region" description="Helical" evidence="1">
    <location>
        <begin position="103"/>
        <end position="125"/>
    </location>
</feature>
<keyword evidence="1" id="KW-0472">Membrane</keyword>
<feature type="transmembrane region" description="Helical" evidence="1">
    <location>
        <begin position="403"/>
        <end position="422"/>
    </location>
</feature>
<keyword evidence="1" id="KW-1133">Transmembrane helix</keyword>
<feature type="transmembrane region" description="Helical" evidence="1">
    <location>
        <begin position="311"/>
        <end position="329"/>
    </location>
</feature>
<feature type="transmembrane region" description="Helical" evidence="1">
    <location>
        <begin position="154"/>
        <end position="173"/>
    </location>
</feature>
<sequence>MFALLLGYLLPTFLYSLPLVSLPAAFALGSYTTAVCLAFGHFIVSALSSFGRIYLRTFKLRRLQAAADAFEILGHAGLFYGYWAQSPLLETLKVPALLWSYALWLATPLTLVLEGFASFVLIYALGRTARTWATTSYAAGSAGRHAHRSDGATLISLALVGLVVPTVYLYSLYAPAADAASSESSRLTVGTSALVGASFTAAGLFGLAALGLNRGTIVDLAALWSYTAFGTYFALQSSAAANTTTAAASAAGIVGSSVRKSIWRSIKRRIVTLPSALASKFTSSVVLPMASLVTPYAPVLSVLNKLYSFRFVLALLYRIGALVGASYYLRQLSRGQSCIVLDRTDGDDYDDDDDDDDDDDEYEANPSLFWITNLSEFTRPLWLMVYTHTLLYHFKYSTFDDAWWRWLSTFICICMYGLNLAFDEPDPEGWDSAFHLHQE</sequence>
<organism evidence="2 3">
    <name type="scientific">Dimargaris cristalligena</name>
    <dbReference type="NCBI Taxonomy" id="215637"/>
    <lineage>
        <taxon>Eukaryota</taxon>
        <taxon>Fungi</taxon>
        <taxon>Fungi incertae sedis</taxon>
        <taxon>Zoopagomycota</taxon>
        <taxon>Kickxellomycotina</taxon>
        <taxon>Dimargaritomycetes</taxon>
        <taxon>Dimargaritales</taxon>
        <taxon>Dimargaritaceae</taxon>
        <taxon>Dimargaris</taxon>
    </lineage>
</organism>
<proteinExistence type="predicted"/>
<dbReference type="GO" id="GO:0005789">
    <property type="term" value="C:endoplasmic reticulum membrane"/>
    <property type="evidence" value="ECO:0007669"/>
    <property type="project" value="TreeGrafter"/>
</dbReference>
<feature type="transmembrane region" description="Helical" evidence="1">
    <location>
        <begin position="270"/>
        <end position="291"/>
    </location>
</feature>
<dbReference type="OrthoDB" id="5577218at2759"/>
<dbReference type="STRING" id="215637.A0A4P9ZVK8"/>
<dbReference type="Proteomes" id="UP000268162">
    <property type="component" value="Unassembled WGS sequence"/>
</dbReference>
<protein>
    <recommendedName>
        <fullName evidence="4">ICE2-domain-containing protein</fullName>
    </recommendedName>
</protein>
<reference evidence="3" key="1">
    <citation type="journal article" date="2018" name="Nat. Microbiol.">
        <title>Leveraging single-cell genomics to expand the fungal tree of life.</title>
        <authorList>
            <person name="Ahrendt S.R."/>
            <person name="Quandt C.A."/>
            <person name="Ciobanu D."/>
            <person name="Clum A."/>
            <person name="Salamov A."/>
            <person name="Andreopoulos B."/>
            <person name="Cheng J.F."/>
            <person name="Woyke T."/>
            <person name="Pelin A."/>
            <person name="Henrissat B."/>
            <person name="Reynolds N.K."/>
            <person name="Benny G.L."/>
            <person name="Smith M.E."/>
            <person name="James T.Y."/>
            <person name="Grigoriev I.V."/>
        </authorList>
    </citation>
    <scope>NUCLEOTIDE SEQUENCE [LARGE SCALE GENOMIC DNA]</scope>
    <source>
        <strain evidence="3">RSA 468</strain>
    </source>
</reference>
<dbReference type="EMBL" id="ML002564">
    <property type="protein sequence ID" value="RKP36971.1"/>
    <property type="molecule type" value="Genomic_DNA"/>
</dbReference>
<dbReference type="Pfam" id="PF08426">
    <property type="entry name" value="ICE2"/>
    <property type="match status" value="1"/>
</dbReference>
<dbReference type="GO" id="GO:0032541">
    <property type="term" value="C:cortical endoplasmic reticulum"/>
    <property type="evidence" value="ECO:0007669"/>
    <property type="project" value="TreeGrafter"/>
</dbReference>
<keyword evidence="1" id="KW-0812">Transmembrane</keyword>
<dbReference type="PANTHER" id="PTHR31726">
    <property type="entry name" value="PROTEIN ICE2"/>
    <property type="match status" value="1"/>
</dbReference>
<dbReference type="GO" id="GO:0000921">
    <property type="term" value="P:septin ring assembly"/>
    <property type="evidence" value="ECO:0007669"/>
    <property type="project" value="TreeGrafter"/>
</dbReference>
<evidence type="ECO:0008006" key="4">
    <source>
        <dbReference type="Google" id="ProtNLM"/>
    </source>
</evidence>
<feature type="transmembrane region" description="Helical" evidence="1">
    <location>
        <begin position="24"/>
        <end position="44"/>
    </location>
</feature>
<name>A0A4P9ZVK8_9FUNG</name>
<gene>
    <name evidence="2" type="ORF">BJ085DRAFT_34286</name>
</gene>
<dbReference type="GO" id="GO:0048309">
    <property type="term" value="P:endoplasmic reticulum inheritance"/>
    <property type="evidence" value="ECO:0007669"/>
    <property type="project" value="TreeGrafter"/>
</dbReference>
<evidence type="ECO:0000256" key="1">
    <source>
        <dbReference type="SAM" id="Phobius"/>
    </source>
</evidence>
<dbReference type="AlphaFoldDB" id="A0A4P9ZVK8"/>
<evidence type="ECO:0000313" key="2">
    <source>
        <dbReference type="EMBL" id="RKP36971.1"/>
    </source>
</evidence>
<feature type="transmembrane region" description="Helical" evidence="1">
    <location>
        <begin position="65"/>
        <end position="83"/>
    </location>
</feature>